<dbReference type="RefSeq" id="WP_141147057.1">
    <property type="nucleotide sequence ID" value="NZ_VHLG01000001.1"/>
</dbReference>
<keyword evidence="1" id="KW-1133">Transmembrane helix</keyword>
<evidence type="ECO:0000313" key="3">
    <source>
        <dbReference type="Proteomes" id="UP000318801"/>
    </source>
</evidence>
<evidence type="ECO:0000256" key="1">
    <source>
        <dbReference type="SAM" id="Phobius"/>
    </source>
</evidence>
<comment type="caution">
    <text evidence="2">The sequence shown here is derived from an EMBL/GenBank/DDBJ whole genome shotgun (WGS) entry which is preliminary data.</text>
</comment>
<protein>
    <submittedName>
        <fullName evidence="2">Uncharacterized protein</fullName>
    </submittedName>
</protein>
<dbReference type="OrthoDB" id="8454448at2"/>
<feature type="transmembrane region" description="Helical" evidence="1">
    <location>
        <begin position="12"/>
        <end position="33"/>
    </location>
</feature>
<gene>
    <name evidence="2" type="ORF">FJU08_00705</name>
</gene>
<keyword evidence="3" id="KW-1185">Reference proteome</keyword>
<dbReference type="EMBL" id="VHLG01000001">
    <property type="protein sequence ID" value="TPW33122.1"/>
    <property type="molecule type" value="Genomic_DNA"/>
</dbReference>
<name>A0A506UIJ8_9HYPH</name>
<dbReference type="AlphaFoldDB" id="A0A506UIJ8"/>
<reference evidence="2 3" key="1">
    <citation type="submission" date="2019-06" db="EMBL/GenBank/DDBJ databases">
        <authorList>
            <person name="Li M."/>
        </authorList>
    </citation>
    <scope>NUCLEOTIDE SEQUENCE [LARGE SCALE GENOMIC DNA]</scope>
    <source>
        <strain evidence="2 3">BGMRC2036</strain>
    </source>
</reference>
<keyword evidence="1" id="KW-0472">Membrane</keyword>
<feature type="transmembrane region" description="Helical" evidence="1">
    <location>
        <begin position="45"/>
        <end position="68"/>
    </location>
</feature>
<evidence type="ECO:0000313" key="2">
    <source>
        <dbReference type="EMBL" id="TPW33122.1"/>
    </source>
</evidence>
<dbReference type="Proteomes" id="UP000318801">
    <property type="component" value="Unassembled WGS sequence"/>
</dbReference>
<sequence>MSNHRPGLRDIVGINLKIVGGLGLAVLARWMWAHASVLWWGRWPLSILFGLGALTAFADAIGAVKALVHHDLEQRSFRRKGVAPRSDRLVSPDTLRKKGLIK</sequence>
<accession>A0A506UIJ8</accession>
<organism evidence="2 3">
    <name type="scientific">Martelella alba</name>
    <dbReference type="NCBI Taxonomy" id="2590451"/>
    <lineage>
        <taxon>Bacteria</taxon>
        <taxon>Pseudomonadati</taxon>
        <taxon>Pseudomonadota</taxon>
        <taxon>Alphaproteobacteria</taxon>
        <taxon>Hyphomicrobiales</taxon>
        <taxon>Aurantimonadaceae</taxon>
        <taxon>Martelella</taxon>
    </lineage>
</organism>
<keyword evidence="1" id="KW-0812">Transmembrane</keyword>
<proteinExistence type="predicted"/>